<dbReference type="EMBL" id="JAIVEX010000014">
    <property type="protein sequence ID" value="MDB0524480.1"/>
    <property type="molecule type" value="Genomic_DNA"/>
</dbReference>
<comment type="caution">
    <text evidence="2">The sequence shown here is derived from an EMBL/GenBank/DDBJ whole genome shotgun (WGS) entry which is preliminary data.</text>
</comment>
<dbReference type="RefSeq" id="WP_080726831.1">
    <property type="nucleotide sequence ID" value="NZ_CDRX01000001.1"/>
</dbReference>
<feature type="region of interest" description="Disordered" evidence="1">
    <location>
        <begin position="1"/>
        <end position="46"/>
    </location>
</feature>
<organism evidence="2 3">
    <name type="scientific">Ralstonia solanacearum</name>
    <name type="common">Pseudomonas solanacearum</name>
    <dbReference type="NCBI Taxonomy" id="305"/>
    <lineage>
        <taxon>Bacteria</taxon>
        <taxon>Pseudomonadati</taxon>
        <taxon>Pseudomonadota</taxon>
        <taxon>Betaproteobacteria</taxon>
        <taxon>Burkholderiales</taxon>
        <taxon>Burkholderiaceae</taxon>
        <taxon>Ralstonia</taxon>
        <taxon>Ralstonia solanacearum species complex</taxon>
    </lineage>
</organism>
<evidence type="ECO:0000313" key="2">
    <source>
        <dbReference type="EMBL" id="MDB0524480.1"/>
    </source>
</evidence>
<feature type="compositionally biased region" description="Polar residues" evidence="1">
    <location>
        <begin position="11"/>
        <end position="25"/>
    </location>
</feature>
<dbReference type="AlphaFoldDB" id="A0AAE3NM82"/>
<gene>
    <name evidence="2" type="ORF">LBW55_22990</name>
</gene>
<reference evidence="2" key="1">
    <citation type="submission" date="2021-09" db="EMBL/GenBank/DDBJ databases">
        <title>Genomic analysis of Ralstonia spp.</title>
        <authorList>
            <person name="Aburjaile F."/>
            <person name="Ariute J.C."/>
            <person name="Pais A.K.L."/>
            <person name="Albuquerque G.M.R."/>
            <person name="Silva A.M.F."/>
            <person name="Brenig B."/>
            <person name="Azevedo V."/>
            <person name="Matiuzzi M."/>
            <person name="Ramos R."/>
            <person name="Goes-Neto A."/>
            <person name="Soares S."/>
            <person name="Iseppon A.M.B."/>
            <person name="Souza E."/>
            <person name="Gama M."/>
        </authorList>
    </citation>
    <scope>NUCLEOTIDE SEQUENCE</scope>
    <source>
        <strain evidence="2">B4</strain>
    </source>
</reference>
<evidence type="ECO:0000256" key="1">
    <source>
        <dbReference type="SAM" id="MobiDB-lite"/>
    </source>
</evidence>
<proteinExistence type="predicted"/>
<accession>A0AAE3NM82</accession>
<name>A0AAE3NM82_RALSL</name>
<sequence>MKAIRRMLGGASSSTAANQAVSQETAGDLHRGPPTRNKSPSTPLERLQALNRKKQEELNREMTAHYYSAGQLLDRARRVSLPMKAGSSDDQALKGIKGDIAFVQQEIAARRFDPPEAPHISRTEVRTRLEKAGEALDKFDPSPRNSQAR</sequence>
<evidence type="ECO:0000313" key="3">
    <source>
        <dbReference type="Proteomes" id="UP001143674"/>
    </source>
</evidence>
<dbReference type="Proteomes" id="UP001143674">
    <property type="component" value="Unassembled WGS sequence"/>
</dbReference>
<protein>
    <submittedName>
        <fullName evidence="2">Uncharacterized protein</fullName>
    </submittedName>
</protein>